<proteinExistence type="predicted"/>
<sequence length="394" mass="44150">MRTSRLFHEVTTYSTTPSALLILLSSASLVTPATEGSCIEIKCTVTRSLTDVGASWFWLKDAKYIDADKDYTGTVIYSTDQSQRPVSPDFKDRVKYIGYSLLKWKNDLCSILICNLKKSDSGPYSFRYVGQGDRKWITQKNVTLTVTENPCLITFNKPSVIKESDNVELTCSTLSSCPSNPQIEDLTQLTSTRVSDTQQHNETPKSTRPEDRGSYTCKASNAVGFRTSEPLTVDVQCKFHTSFYCMCQRVDHGRESEINPHTKSYFSFPDGPRNTAIANKESLKVKVGQSLTLTCNTDANPAPQSYSWGSENKNKQQTFTTTKENFLQLNNVQRADEACYTCNASNAISRGHDSERACIHVLCKSQLDVEYWIKSSSCHPAQSLAKRQHSPTHI</sequence>
<feature type="compositionally biased region" description="Basic and acidic residues" evidence="5">
    <location>
        <begin position="202"/>
        <end position="213"/>
    </location>
</feature>
<evidence type="ECO:0000256" key="5">
    <source>
        <dbReference type="SAM" id="MobiDB-lite"/>
    </source>
</evidence>
<dbReference type="Pfam" id="PF13927">
    <property type="entry name" value="Ig_3"/>
    <property type="match status" value="1"/>
</dbReference>
<dbReference type="Ensembl" id="ENSMALT00000023410.1">
    <property type="protein sequence ID" value="ENSMALP00000022973.1"/>
    <property type="gene ID" value="ENSMALG00000016023.1"/>
</dbReference>
<feature type="region of interest" description="Disordered" evidence="5">
    <location>
        <begin position="191"/>
        <end position="215"/>
    </location>
</feature>
<dbReference type="Pfam" id="PF24518">
    <property type="entry name" value="Ig_CD22"/>
    <property type="match status" value="1"/>
</dbReference>
<accession>A0A3Q3JR54</accession>
<dbReference type="InterPro" id="IPR013783">
    <property type="entry name" value="Ig-like_fold"/>
</dbReference>
<feature type="compositionally biased region" description="Polar residues" evidence="5">
    <location>
        <begin position="191"/>
        <end position="201"/>
    </location>
</feature>
<evidence type="ECO:0000313" key="8">
    <source>
        <dbReference type="Proteomes" id="UP000261600"/>
    </source>
</evidence>
<feature type="domain" description="Ig-like" evidence="6">
    <location>
        <begin position="150"/>
        <end position="232"/>
    </location>
</feature>
<evidence type="ECO:0000313" key="7">
    <source>
        <dbReference type="Ensembl" id="ENSMALP00000022973.1"/>
    </source>
</evidence>
<comment type="function">
    <text evidence="3">Most highly expressed siglec (sialic acid-binding immunoglobulin-like lectin) on B-cells that plays a role in various aspects of B-cell biology including differentiation, antigen presentation, and trafficking to bone marrow. Binds to alpha 2,6-linked sialic acid residues of surface molecules such as CD22 itself, CD45 and IgM in a cis configuration. Can also bind to ligands on other cells as an adhesion molecule in a trans configuration. Acts as an inhibitory coreceptor on the surface of B-cells and inhibits B-cell receptor induced signaling, characterized by inhibition of the calcium mobilization and cellular activation. Mechanistically, the immunoreceptor tyrosine-based inhibitory motif domain is phosphorylated by the Src kinase LYN, which in turn leads to the recruitment of the protein tyrosine phosphatase 1/PTPN6, leading to the negative regulation of BCR signaling. If this negative signaling from is of sufficient strength, apoptosis of the B-cell can be induced.</text>
</comment>
<keyword evidence="8" id="KW-1185">Reference proteome</keyword>
<dbReference type="InterPro" id="IPR007110">
    <property type="entry name" value="Ig-like_dom"/>
</dbReference>
<dbReference type="InterPro" id="IPR003599">
    <property type="entry name" value="Ig_sub"/>
</dbReference>
<dbReference type="SMART" id="SM00409">
    <property type="entry name" value="IG"/>
    <property type="match status" value="3"/>
</dbReference>
<evidence type="ECO:0000256" key="3">
    <source>
        <dbReference type="ARBA" id="ARBA00045430"/>
    </source>
</evidence>
<evidence type="ECO:0000256" key="2">
    <source>
        <dbReference type="ARBA" id="ARBA00041781"/>
    </source>
</evidence>
<dbReference type="AlphaFoldDB" id="A0A3Q3JR54"/>
<dbReference type="STRING" id="43700.ENSMALP00000022973"/>
<dbReference type="SUPFAM" id="SSF48726">
    <property type="entry name" value="Immunoglobulin"/>
    <property type="match status" value="3"/>
</dbReference>
<dbReference type="InterPro" id="IPR003598">
    <property type="entry name" value="Ig_sub2"/>
</dbReference>
<dbReference type="Pfam" id="PF13895">
    <property type="entry name" value="Ig_2"/>
    <property type="match status" value="1"/>
</dbReference>
<dbReference type="PROSITE" id="PS50835">
    <property type="entry name" value="IG_LIKE"/>
    <property type="match status" value="2"/>
</dbReference>
<dbReference type="Proteomes" id="UP000261600">
    <property type="component" value="Unplaced"/>
</dbReference>
<dbReference type="Gene3D" id="2.60.40.10">
    <property type="entry name" value="Immunoglobulins"/>
    <property type="match status" value="3"/>
</dbReference>
<dbReference type="SMART" id="SM00408">
    <property type="entry name" value="IGc2"/>
    <property type="match status" value="2"/>
</dbReference>
<dbReference type="InterPro" id="IPR056386">
    <property type="entry name" value="Ig_CD22"/>
</dbReference>
<reference evidence="7" key="1">
    <citation type="submission" date="2025-08" db="UniProtKB">
        <authorList>
            <consortium name="Ensembl"/>
        </authorList>
    </citation>
    <scope>IDENTIFICATION</scope>
</reference>
<comment type="subunit">
    <text evidence="4">Predominantly monomer of isoform CD22-beta. Also found as heterodimer of isoform CD22-beta and a shorter isoform. Interacts with PTPN6/SHP-1, LYN, SYK, PIK3R1/PIK3R2 and PLCG1 upon phosphorylation. Interacts with GRB2, INPP5D and SHC1 upon phosphorylation. May form a complex with INPP5D/SHIP, GRB2 and SHC1.</text>
</comment>
<evidence type="ECO:0000259" key="6">
    <source>
        <dbReference type="PROSITE" id="PS50835"/>
    </source>
</evidence>
<feature type="domain" description="Ig-like" evidence="6">
    <location>
        <begin position="272"/>
        <end position="360"/>
    </location>
</feature>
<dbReference type="PANTHER" id="PTHR46013">
    <property type="entry name" value="VASCULAR CELL ADHESION MOLECULE 1"/>
    <property type="match status" value="1"/>
</dbReference>
<evidence type="ECO:0000256" key="1">
    <source>
        <dbReference type="ARBA" id="ARBA00040106"/>
    </source>
</evidence>
<dbReference type="PANTHER" id="PTHR46013:SF4">
    <property type="entry name" value="B-CELL RECEPTOR CD22-RELATED"/>
    <property type="match status" value="1"/>
</dbReference>
<organism evidence="7 8">
    <name type="scientific">Monopterus albus</name>
    <name type="common">Swamp eel</name>
    <dbReference type="NCBI Taxonomy" id="43700"/>
    <lineage>
        <taxon>Eukaryota</taxon>
        <taxon>Metazoa</taxon>
        <taxon>Chordata</taxon>
        <taxon>Craniata</taxon>
        <taxon>Vertebrata</taxon>
        <taxon>Euteleostomi</taxon>
        <taxon>Actinopterygii</taxon>
        <taxon>Neopterygii</taxon>
        <taxon>Teleostei</taxon>
        <taxon>Neoteleostei</taxon>
        <taxon>Acanthomorphata</taxon>
        <taxon>Anabantaria</taxon>
        <taxon>Synbranchiformes</taxon>
        <taxon>Synbranchidae</taxon>
        <taxon>Monopterus</taxon>
    </lineage>
</organism>
<reference evidence="7" key="2">
    <citation type="submission" date="2025-09" db="UniProtKB">
        <authorList>
            <consortium name="Ensembl"/>
        </authorList>
    </citation>
    <scope>IDENTIFICATION</scope>
</reference>
<dbReference type="InterPro" id="IPR036179">
    <property type="entry name" value="Ig-like_dom_sf"/>
</dbReference>
<evidence type="ECO:0000256" key="4">
    <source>
        <dbReference type="ARBA" id="ARBA00046458"/>
    </source>
</evidence>
<protein>
    <recommendedName>
        <fullName evidence="1">B-cell receptor CD22</fullName>
    </recommendedName>
    <alternativeName>
        <fullName evidence="2">Sialic acid-binding Ig-like lectin 2</fullName>
    </alternativeName>
</protein>
<name>A0A3Q3JR54_MONAL</name>